<dbReference type="EMBL" id="AFNH02001397">
    <property type="protein sequence ID" value="EZG43156.1"/>
    <property type="molecule type" value="Genomic_DNA"/>
</dbReference>
<feature type="compositionally biased region" description="Acidic residues" evidence="1">
    <location>
        <begin position="1"/>
        <end position="14"/>
    </location>
</feature>
<evidence type="ECO:0000313" key="2">
    <source>
        <dbReference type="EMBL" id="EZG43156.1"/>
    </source>
</evidence>
<feature type="region of interest" description="Disordered" evidence="1">
    <location>
        <begin position="1"/>
        <end position="25"/>
    </location>
</feature>
<evidence type="ECO:0000313" key="3">
    <source>
        <dbReference type="Proteomes" id="UP000019763"/>
    </source>
</evidence>
<proteinExistence type="predicted"/>
<evidence type="ECO:0000256" key="1">
    <source>
        <dbReference type="SAM" id="MobiDB-lite"/>
    </source>
</evidence>
<organism evidence="2 3">
    <name type="scientific">Gregarina niphandrodes</name>
    <name type="common">Septate eugregarine</name>
    <dbReference type="NCBI Taxonomy" id="110365"/>
    <lineage>
        <taxon>Eukaryota</taxon>
        <taxon>Sar</taxon>
        <taxon>Alveolata</taxon>
        <taxon>Apicomplexa</taxon>
        <taxon>Conoidasida</taxon>
        <taxon>Gregarinasina</taxon>
        <taxon>Eugregarinorida</taxon>
        <taxon>Gregarinidae</taxon>
        <taxon>Gregarina</taxon>
    </lineage>
</organism>
<dbReference type="Proteomes" id="UP000019763">
    <property type="component" value="Unassembled WGS sequence"/>
</dbReference>
<dbReference type="VEuPathDB" id="CryptoDB:GNI_184500"/>
<dbReference type="AlphaFoldDB" id="A0A023AWN9"/>
<comment type="caution">
    <text evidence="2">The sequence shown here is derived from an EMBL/GenBank/DDBJ whole genome shotgun (WGS) entry which is preliminary data.</text>
</comment>
<reference evidence="2" key="1">
    <citation type="submission" date="2013-12" db="EMBL/GenBank/DDBJ databases">
        <authorList>
            <person name="Omoto C.K."/>
            <person name="Sibley D."/>
            <person name="Venepally P."/>
            <person name="Hadjithomas M."/>
            <person name="Karamycheva S."/>
            <person name="Brunk B."/>
            <person name="Roos D."/>
            <person name="Caler E."/>
            <person name="Lorenzi H."/>
        </authorList>
    </citation>
    <scope>NUCLEOTIDE SEQUENCE</scope>
</reference>
<name>A0A023AWN9_GRENI</name>
<sequence>MFDDSDVEGNDPEGNDPLSNDGGTIFDRFSSSDADKKRVRHLIKDLGGDVTFKPLNEEEFDELLIKWKRVASSMMYSPAELKEVIILRTTSVNQDLIARRGLMNLPFQEFVDAFAAHLFPFSDEINLVCARLQHQHGKADALQVIEDFLLLRSRFKALCRRGDIAASTTVTVFYARSTRTSNCKSGRTSASSTFHFET</sequence>
<accession>A0A023AWN9</accession>
<dbReference type="GeneID" id="22916158"/>
<protein>
    <submittedName>
        <fullName evidence="2">Uncharacterized protein</fullName>
    </submittedName>
</protein>
<dbReference type="RefSeq" id="XP_011133586.1">
    <property type="nucleotide sequence ID" value="XM_011135284.1"/>
</dbReference>
<keyword evidence="3" id="KW-1185">Reference proteome</keyword>
<gene>
    <name evidence="2" type="ORF">GNI_184500</name>
</gene>